<evidence type="ECO:0000259" key="14">
    <source>
        <dbReference type="PROSITE" id="PS50071"/>
    </source>
</evidence>
<dbReference type="SUPFAM" id="SSF46689">
    <property type="entry name" value="Homeodomain-like"/>
    <property type="match status" value="1"/>
</dbReference>
<dbReference type="PRINTS" id="PR00024">
    <property type="entry name" value="HOMEOBOX"/>
</dbReference>
<proteinExistence type="inferred from homology"/>
<feature type="compositionally biased region" description="Polar residues" evidence="13">
    <location>
        <begin position="1"/>
        <end position="18"/>
    </location>
</feature>
<evidence type="ECO:0000256" key="13">
    <source>
        <dbReference type="SAM" id="MobiDB-lite"/>
    </source>
</evidence>
<dbReference type="InterPro" id="IPR050609">
    <property type="entry name" value="Antp_homeobox_Deformed_sf"/>
</dbReference>
<feature type="compositionally biased region" description="Basic and acidic residues" evidence="13">
    <location>
        <begin position="88"/>
        <end position="98"/>
    </location>
</feature>
<organism evidence="15">
    <name type="scientific">Callorhinchus milii</name>
    <name type="common">Ghost shark</name>
    <dbReference type="NCBI Taxonomy" id="7868"/>
    <lineage>
        <taxon>Eukaryota</taxon>
        <taxon>Metazoa</taxon>
        <taxon>Chordata</taxon>
        <taxon>Craniata</taxon>
        <taxon>Vertebrata</taxon>
        <taxon>Chondrichthyes</taxon>
        <taxon>Holocephali</taxon>
        <taxon>Chimaeriformes</taxon>
        <taxon>Callorhinchidae</taxon>
        <taxon>Callorhinchus</taxon>
    </lineage>
</organism>
<comment type="subcellular location">
    <subcellularLocation>
        <location evidence="2 10 11">Nucleus</location>
    </subcellularLocation>
</comment>
<evidence type="ECO:0000256" key="3">
    <source>
        <dbReference type="ARBA" id="ARBA00009107"/>
    </source>
</evidence>
<dbReference type="InterPro" id="IPR017995">
    <property type="entry name" value="Homeobox_antennapedia"/>
</dbReference>
<protein>
    <submittedName>
        <fullName evidence="15">Homeobox protein HoxC5</fullName>
    </submittedName>
</protein>
<dbReference type="PROSITE" id="PS00027">
    <property type="entry name" value="HOMEOBOX_1"/>
    <property type="match status" value="1"/>
</dbReference>
<evidence type="ECO:0000256" key="10">
    <source>
        <dbReference type="PROSITE-ProRule" id="PRU00108"/>
    </source>
</evidence>
<feature type="DNA-binding region" description="Homeobox" evidence="10">
    <location>
        <begin position="164"/>
        <end position="223"/>
    </location>
</feature>
<evidence type="ECO:0000256" key="7">
    <source>
        <dbReference type="ARBA" id="ARBA00023155"/>
    </source>
</evidence>
<sequence>MNSYSANSFCKQDQNGSGCATKGWRLEGSTLQGRLMCPPRYSYRGLDINISLPASRVSHCQSAEGAISAIAGNRPFAPAMGDSVDGPGSERRQSKAEEVTPNPGIYCQTTRGKGVENSPQIVREPSPETGETHTQRGQTQQQPRIYPWMTKVHLSHDALSKAEGRRSRTCYTRYQTLELEKEFHFNRYLTRRRRLEIASNLCLNERQIKIWFQNRRMKWKKDTKTKSGGNR</sequence>
<dbReference type="GO" id="GO:0000981">
    <property type="term" value="F:DNA-binding transcription factor activity, RNA polymerase II-specific"/>
    <property type="evidence" value="ECO:0007669"/>
    <property type="project" value="InterPro"/>
</dbReference>
<evidence type="ECO:0000256" key="8">
    <source>
        <dbReference type="ARBA" id="ARBA00023163"/>
    </source>
</evidence>
<dbReference type="PANTHER" id="PTHR45771">
    <property type="entry name" value="HOMEOTIC PROTEIN DEFORMED"/>
    <property type="match status" value="1"/>
</dbReference>
<evidence type="ECO:0000313" key="15">
    <source>
        <dbReference type="EMBL" id="ACU32576.1"/>
    </source>
</evidence>
<dbReference type="InterPro" id="IPR001827">
    <property type="entry name" value="Homeobox_Antennapedia_CS"/>
</dbReference>
<dbReference type="InterPro" id="IPR020479">
    <property type="entry name" value="HD_metazoa"/>
</dbReference>
<feature type="region of interest" description="Disordered" evidence="13">
    <location>
        <begin position="1"/>
        <end position="21"/>
    </location>
</feature>
<dbReference type="InterPro" id="IPR001356">
    <property type="entry name" value="HD"/>
</dbReference>
<dbReference type="GO" id="GO:0048704">
    <property type="term" value="P:embryonic skeletal system morphogenesis"/>
    <property type="evidence" value="ECO:0007669"/>
    <property type="project" value="TreeGrafter"/>
</dbReference>
<keyword evidence="6 10" id="KW-0238">DNA-binding</keyword>
<evidence type="ECO:0000256" key="11">
    <source>
        <dbReference type="RuleBase" id="RU000682"/>
    </source>
</evidence>
<dbReference type="Gene3D" id="1.10.10.60">
    <property type="entry name" value="Homeodomain-like"/>
    <property type="match status" value="1"/>
</dbReference>
<dbReference type="Pfam" id="PF00046">
    <property type="entry name" value="Homeodomain"/>
    <property type="match status" value="1"/>
</dbReference>
<dbReference type="PROSITE" id="PS50071">
    <property type="entry name" value="HOMEOBOX_2"/>
    <property type="match status" value="1"/>
</dbReference>
<evidence type="ECO:0000256" key="4">
    <source>
        <dbReference type="ARBA" id="ARBA00022473"/>
    </source>
</evidence>
<reference evidence="15" key="1">
    <citation type="journal article" date="2009" name="Proc. Natl. Acad. Sci. U.S.A.">
        <title>Elephant shark (Callorhinchus milii) provides insights into the evolution of Hox gene clusters in gnathostomes.</title>
        <authorList>
            <person name="Ravi V."/>
            <person name="Lam K."/>
            <person name="Tay B.-H."/>
            <person name="Tay A."/>
            <person name="Brenner S."/>
            <person name="Venkatesh B."/>
        </authorList>
    </citation>
    <scope>NUCLEOTIDE SEQUENCE</scope>
</reference>
<dbReference type="GO" id="GO:0045944">
    <property type="term" value="P:positive regulation of transcription by RNA polymerase II"/>
    <property type="evidence" value="ECO:0007669"/>
    <property type="project" value="TreeGrafter"/>
</dbReference>
<dbReference type="InterPro" id="IPR009057">
    <property type="entry name" value="Homeodomain-like_sf"/>
</dbReference>
<feature type="domain" description="Homeobox" evidence="14">
    <location>
        <begin position="162"/>
        <end position="222"/>
    </location>
</feature>
<keyword evidence="5" id="KW-0805">Transcription regulation</keyword>
<dbReference type="PROSITE" id="PS00032">
    <property type="entry name" value="ANTENNAPEDIA"/>
    <property type="match status" value="1"/>
</dbReference>
<dbReference type="GO" id="GO:0005654">
    <property type="term" value="C:nucleoplasm"/>
    <property type="evidence" value="ECO:0007669"/>
    <property type="project" value="TreeGrafter"/>
</dbReference>
<evidence type="ECO:0000256" key="12">
    <source>
        <dbReference type="RuleBase" id="RU004442"/>
    </source>
</evidence>
<evidence type="ECO:0000256" key="6">
    <source>
        <dbReference type="ARBA" id="ARBA00023125"/>
    </source>
</evidence>
<name>C7B9F4_CALMI</name>
<feature type="region of interest" description="Disordered" evidence="13">
    <location>
        <begin position="78"/>
        <end position="142"/>
    </location>
</feature>
<dbReference type="EMBL" id="FJ824600">
    <property type="protein sequence ID" value="ACU32576.1"/>
    <property type="molecule type" value="Genomic_DNA"/>
</dbReference>
<dbReference type="PRINTS" id="PR00025">
    <property type="entry name" value="ANTENNAPEDIA"/>
</dbReference>
<dbReference type="FunFam" id="1.10.10.60:FF:000055">
    <property type="entry name" value="Homeobox protein Hox-A5"/>
    <property type="match status" value="1"/>
</dbReference>
<comment type="function">
    <text evidence="1">Sequence-specific transcription factor which is part of a developmental regulatory system that provides cells with specific positional identities on the anterior-posterior axis.</text>
</comment>
<keyword evidence="7 10" id="KW-0371">Homeobox</keyword>
<dbReference type="GO" id="GO:0000978">
    <property type="term" value="F:RNA polymerase II cis-regulatory region sequence-specific DNA binding"/>
    <property type="evidence" value="ECO:0007669"/>
    <property type="project" value="TreeGrafter"/>
</dbReference>
<keyword evidence="4" id="KW-0217">Developmental protein</keyword>
<dbReference type="GO" id="GO:0009952">
    <property type="term" value="P:anterior/posterior pattern specification"/>
    <property type="evidence" value="ECO:0007669"/>
    <property type="project" value="TreeGrafter"/>
</dbReference>
<dbReference type="CDD" id="cd00086">
    <property type="entry name" value="homeodomain"/>
    <property type="match status" value="1"/>
</dbReference>
<dbReference type="InterPro" id="IPR017970">
    <property type="entry name" value="Homeobox_CS"/>
</dbReference>
<dbReference type="PANTHER" id="PTHR45771:SF13">
    <property type="entry name" value="HOMEOBOX C5"/>
    <property type="match status" value="1"/>
</dbReference>
<evidence type="ECO:0000256" key="2">
    <source>
        <dbReference type="ARBA" id="ARBA00004123"/>
    </source>
</evidence>
<evidence type="ECO:0000256" key="1">
    <source>
        <dbReference type="ARBA" id="ARBA00003263"/>
    </source>
</evidence>
<evidence type="ECO:0000256" key="9">
    <source>
        <dbReference type="ARBA" id="ARBA00023242"/>
    </source>
</evidence>
<keyword evidence="9 10" id="KW-0539">Nucleus</keyword>
<keyword evidence="8" id="KW-0804">Transcription</keyword>
<dbReference type="AlphaFoldDB" id="C7B9F4"/>
<gene>
    <name evidence="15" type="primary">HoxC5</name>
</gene>
<dbReference type="SMART" id="SM00389">
    <property type="entry name" value="HOX"/>
    <property type="match status" value="1"/>
</dbReference>
<accession>C7B9F4</accession>
<evidence type="ECO:0000256" key="5">
    <source>
        <dbReference type="ARBA" id="ARBA00023015"/>
    </source>
</evidence>
<comment type="similarity">
    <text evidence="3 12">Belongs to the Antp homeobox family.</text>
</comment>